<evidence type="ECO:0000313" key="4">
    <source>
        <dbReference type="EMBL" id="GHE55737.1"/>
    </source>
</evidence>
<feature type="transmembrane region" description="Helical" evidence="2">
    <location>
        <begin position="124"/>
        <end position="144"/>
    </location>
</feature>
<evidence type="ECO:0000259" key="3">
    <source>
        <dbReference type="Pfam" id="PF06580"/>
    </source>
</evidence>
<dbReference type="Pfam" id="PF06580">
    <property type="entry name" value="His_kinase"/>
    <property type="match status" value="1"/>
</dbReference>
<feature type="transmembrane region" description="Helical" evidence="2">
    <location>
        <begin position="42"/>
        <end position="67"/>
    </location>
</feature>
<dbReference type="InterPro" id="IPR010559">
    <property type="entry name" value="Sig_transdc_His_kin_internal"/>
</dbReference>
<protein>
    <recommendedName>
        <fullName evidence="3">Signal transduction histidine kinase internal region domain-containing protein</fullName>
    </recommendedName>
</protein>
<dbReference type="PANTHER" id="PTHR34220:SF7">
    <property type="entry name" value="SENSOR HISTIDINE KINASE YPDA"/>
    <property type="match status" value="1"/>
</dbReference>
<dbReference type="Proteomes" id="UP000658258">
    <property type="component" value="Unassembled WGS sequence"/>
</dbReference>
<evidence type="ECO:0000256" key="2">
    <source>
        <dbReference type="SAM" id="Phobius"/>
    </source>
</evidence>
<comment type="caution">
    <text evidence="4">The sequence shown here is derived from an EMBL/GenBank/DDBJ whole genome shotgun (WGS) entry which is preliminary data.</text>
</comment>
<gene>
    <name evidence="4" type="ORF">GCM10011340_08140</name>
</gene>
<keyword evidence="2" id="KW-0812">Transmembrane</keyword>
<evidence type="ECO:0000256" key="1">
    <source>
        <dbReference type="SAM" id="Coils"/>
    </source>
</evidence>
<reference evidence="5" key="1">
    <citation type="journal article" date="2019" name="Int. J. Syst. Evol. Microbiol.">
        <title>The Global Catalogue of Microorganisms (GCM) 10K type strain sequencing project: providing services to taxonomists for standard genome sequencing and annotation.</title>
        <authorList>
            <consortium name="The Broad Institute Genomics Platform"/>
            <consortium name="The Broad Institute Genome Sequencing Center for Infectious Disease"/>
            <person name="Wu L."/>
            <person name="Ma J."/>
        </authorList>
    </citation>
    <scope>NUCLEOTIDE SEQUENCE [LARGE SCALE GENOMIC DNA]</scope>
    <source>
        <strain evidence="5">CGMCC 1.15111</strain>
    </source>
</reference>
<feature type="transmembrane region" description="Helical" evidence="2">
    <location>
        <begin position="79"/>
        <end position="104"/>
    </location>
</feature>
<keyword evidence="5" id="KW-1185">Reference proteome</keyword>
<dbReference type="PANTHER" id="PTHR34220">
    <property type="entry name" value="SENSOR HISTIDINE KINASE YPDA"/>
    <property type="match status" value="1"/>
</dbReference>
<accession>A0ABQ3I6U7</accession>
<dbReference type="EMBL" id="BNAG01000001">
    <property type="protein sequence ID" value="GHE55737.1"/>
    <property type="molecule type" value="Genomic_DNA"/>
</dbReference>
<feature type="transmembrane region" description="Helical" evidence="2">
    <location>
        <begin position="12"/>
        <end position="30"/>
    </location>
</feature>
<name>A0ABQ3I6U7_9BACT</name>
<dbReference type="InterPro" id="IPR050640">
    <property type="entry name" value="Bact_2-comp_sensor_kinase"/>
</dbReference>
<proteinExistence type="predicted"/>
<keyword evidence="2" id="KW-0472">Membrane</keyword>
<feature type="coiled-coil region" evidence="1">
    <location>
        <begin position="145"/>
        <end position="172"/>
    </location>
</feature>
<keyword evidence="1" id="KW-0175">Coiled coil</keyword>
<sequence>MKKNLIHQPLFRVLVPPIYGTMMYLLILLLNNSLGQLGDTVFTIEMLVCVALAFLISESLRLVILLFQKKAGEDLLKTTTIGALVLTNLLVGAALVFLAAYCYFRFSEGMSYFSLFKATLFKMVVVYGVSGLLFTLFFLSTHFLSEKNETELRKEDLKRQNLEHQLEIFNNEINPDLLFQSLETLISLVHYNQDKAEDFVDRLAVVYRYILENRKRELVVVKEELAAAKNLMYLFQERYPEMLQFKLLNKEQNAEKLMVPSALPTMLDCIVNNSIINMHRPLHVTIDAAGEEGYLVIQYTDNQRLSQNKFIKKRCKRVHEAFAFFSDRPVIEIKAYGNGFVKLPLLDLNDRI</sequence>
<evidence type="ECO:0000313" key="5">
    <source>
        <dbReference type="Proteomes" id="UP000658258"/>
    </source>
</evidence>
<dbReference type="RefSeq" id="WP_189628902.1">
    <property type="nucleotide sequence ID" value="NZ_BNAG01000001.1"/>
</dbReference>
<keyword evidence="2" id="KW-1133">Transmembrane helix</keyword>
<organism evidence="4 5">
    <name type="scientific">Roseivirga thermotolerans</name>
    <dbReference type="NCBI Taxonomy" id="1758176"/>
    <lineage>
        <taxon>Bacteria</taxon>
        <taxon>Pseudomonadati</taxon>
        <taxon>Bacteroidota</taxon>
        <taxon>Cytophagia</taxon>
        <taxon>Cytophagales</taxon>
        <taxon>Roseivirgaceae</taxon>
        <taxon>Roseivirga</taxon>
    </lineage>
</organism>
<feature type="domain" description="Signal transduction histidine kinase internal region" evidence="3">
    <location>
        <begin position="165"/>
        <end position="242"/>
    </location>
</feature>